<dbReference type="EMBL" id="JARJCW010000016">
    <property type="protein sequence ID" value="KAJ7216009.1"/>
    <property type="molecule type" value="Genomic_DNA"/>
</dbReference>
<feature type="transmembrane region" description="Helical" evidence="1">
    <location>
        <begin position="12"/>
        <end position="33"/>
    </location>
</feature>
<evidence type="ECO:0000313" key="2">
    <source>
        <dbReference type="EMBL" id="KAJ7216009.1"/>
    </source>
</evidence>
<dbReference type="AlphaFoldDB" id="A0AAD6VKX4"/>
<organism evidence="2 3">
    <name type="scientific">Mycena pura</name>
    <dbReference type="NCBI Taxonomy" id="153505"/>
    <lineage>
        <taxon>Eukaryota</taxon>
        <taxon>Fungi</taxon>
        <taxon>Dikarya</taxon>
        <taxon>Basidiomycota</taxon>
        <taxon>Agaricomycotina</taxon>
        <taxon>Agaricomycetes</taxon>
        <taxon>Agaricomycetidae</taxon>
        <taxon>Agaricales</taxon>
        <taxon>Marasmiineae</taxon>
        <taxon>Mycenaceae</taxon>
        <taxon>Mycena</taxon>
    </lineage>
</organism>
<keyword evidence="1" id="KW-1133">Transmembrane helix</keyword>
<keyword evidence="1" id="KW-0812">Transmembrane</keyword>
<evidence type="ECO:0000256" key="1">
    <source>
        <dbReference type="SAM" id="Phobius"/>
    </source>
</evidence>
<keyword evidence="1" id="KW-0472">Membrane</keyword>
<comment type="caution">
    <text evidence="2">The sequence shown here is derived from an EMBL/GenBank/DDBJ whole genome shotgun (WGS) entry which is preliminary data.</text>
</comment>
<name>A0AAD6VKX4_9AGAR</name>
<proteinExistence type="predicted"/>
<protein>
    <submittedName>
        <fullName evidence="2">Uncharacterized protein</fullName>
    </submittedName>
</protein>
<gene>
    <name evidence="2" type="ORF">GGX14DRAFT_607132</name>
</gene>
<keyword evidence="3" id="KW-1185">Reference proteome</keyword>
<dbReference type="Proteomes" id="UP001219525">
    <property type="component" value="Unassembled WGS sequence"/>
</dbReference>
<evidence type="ECO:0000313" key="3">
    <source>
        <dbReference type="Proteomes" id="UP001219525"/>
    </source>
</evidence>
<accession>A0AAD6VKX4</accession>
<sequence length="199" mass="21648">MTSPETVSPLLTAFTISWVISALNSIFVSLDAVRSNTMHLHKRGPERECYAVSIRWDDLGTTGNPEELPGTSLTPPNAVGRVWEEVSATGGEAHASDGMPMPAINAHANMISNSAMRGMPVCHAPPKWPTKGSQIIFKIGRSSGNILCLVIDGYYLRPRWAEYTLAINGKPRKWGLGMNECSATQKKPTMGQIKIQATQ</sequence>
<reference evidence="2" key="1">
    <citation type="submission" date="2023-03" db="EMBL/GenBank/DDBJ databases">
        <title>Massive genome expansion in bonnet fungi (Mycena s.s.) driven by repeated elements and novel gene families across ecological guilds.</title>
        <authorList>
            <consortium name="Lawrence Berkeley National Laboratory"/>
            <person name="Harder C.B."/>
            <person name="Miyauchi S."/>
            <person name="Viragh M."/>
            <person name="Kuo A."/>
            <person name="Thoen E."/>
            <person name="Andreopoulos B."/>
            <person name="Lu D."/>
            <person name="Skrede I."/>
            <person name="Drula E."/>
            <person name="Henrissat B."/>
            <person name="Morin E."/>
            <person name="Kohler A."/>
            <person name="Barry K."/>
            <person name="LaButti K."/>
            <person name="Morin E."/>
            <person name="Salamov A."/>
            <person name="Lipzen A."/>
            <person name="Mereny Z."/>
            <person name="Hegedus B."/>
            <person name="Baldrian P."/>
            <person name="Stursova M."/>
            <person name="Weitz H."/>
            <person name="Taylor A."/>
            <person name="Grigoriev I.V."/>
            <person name="Nagy L.G."/>
            <person name="Martin F."/>
            <person name="Kauserud H."/>
        </authorList>
    </citation>
    <scope>NUCLEOTIDE SEQUENCE</scope>
    <source>
        <strain evidence="2">9144</strain>
    </source>
</reference>